<keyword evidence="9" id="KW-0645">Protease</keyword>
<feature type="signal peptide" evidence="7">
    <location>
        <begin position="1"/>
        <end position="21"/>
    </location>
</feature>
<keyword evidence="3" id="KW-0479">Metal-binding</keyword>
<dbReference type="OrthoDB" id="3064516at2759"/>
<proteinExistence type="inferred from homology"/>
<dbReference type="InterPro" id="IPR011650">
    <property type="entry name" value="Peptidase_M20_dimer"/>
</dbReference>
<feature type="chain" id="PRO_5002481959" evidence="7">
    <location>
        <begin position="22"/>
        <end position="451"/>
    </location>
</feature>
<evidence type="ECO:0000313" key="9">
    <source>
        <dbReference type="EMBL" id="KKA22799.1"/>
    </source>
</evidence>
<dbReference type="InterPro" id="IPR001261">
    <property type="entry name" value="ArgE/DapE_CS"/>
</dbReference>
<evidence type="ECO:0000256" key="4">
    <source>
        <dbReference type="ARBA" id="ARBA00022801"/>
    </source>
</evidence>
<dbReference type="Proteomes" id="UP000053958">
    <property type="component" value="Unassembled WGS sequence"/>
</dbReference>
<feature type="region of interest" description="Disordered" evidence="6">
    <location>
        <begin position="24"/>
        <end position="55"/>
    </location>
</feature>
<dbReference type="Gene3D" id="3.40.630.10">
    <property type="entry name" value="Zn peptidases"/>
    <property type="match status" value="1"/>
</dbReference>
<feature type="domain" description="Peptidase M20 dimerisation" evidence="8">
    <location>
        <begin position="252"/>
        <end position="343"/>
    </location>
</feature>
<comment type="cofactor">
    <cofactor evidence="1">
        <name>Zn(2+)</name>
        <dbReference type="ChEBI" id="CHEBI:29105"/>
    </cofactor>
</comment>
<dbReference type="InterPro" id="IPR036264">
    <property type="entry name" value="Bact_exopeptidase_dim_dom"/>
</dbReference>
<dbReference type="AlphaFoldDB" id="A0A0F4YX38"/>
<dbReference type="GO" id="GO:0004180">
    <property type="term" value="F:carboxypeptidase activity"/>
    <property type="evidence" value="ECO:0007669"/>
    <property type="project" value="UniProtKB-KW"/>
</dbReference>
<dbReference type="Gene3D" id="3.30.70.360">
    <property type="match status" value="1"/>
</dbReference>
<dbReference type="GO" id="GO:0046872">
    <property type="term" value="F:metal ion binding"/>
    <property type="evidence" value="ECO:0007669"/>
    <property type="project" value="UniProtKB-KW"/>
</dbReference>
<dbReference type="PROSITE" id="PS00759">
    <property type="entry name" value="ARGE_DAPE_CPG2_2"/>
    <property type="match status" value="1"/>
</dbReference>
<comment type="similarity">
    <text evidence="2">Belongs to the peptidase M20A family.</text>
</comment>
<keyword evidence="10" id="KW-1185">Reference proteome</keyword>
<evidence type="ECO:0000256" key="2">
    <source>
        <dbReference type="ARBA" id="ARBA00006247"/>
    </source>
</evidence>
<dbReference type="PROSITE" id="PS00758">
    <property type="entry name" value="ARGE_DAPE_CPG2_1"/>
    <property type="match status" value="1"/>
</dbReference>
<evidence type="ECO:0000256" key="5">
    <source>
        <dbReference type="ARBA" id="ARBA00022833"/>
    </source>
</evidence>
<organism evidence="9 10">
    <name type="scientific">Rasamsonia emersonii (strain ATCC 16479 / CBS 393.64 / IMI 116815)</name>
    <dbReference type="NCBI Taxonomy" id="1408163"/>
    <lineage>
        <taxon>Eukaryota</taxon>
        <taxon>Fungi</taxon>
        <taxon>Dikarya</taxon>
        <taxon>Ascomycota</taxon>
        <taxon>Pezizomycotina</taxon>
        <taxon>Eurotiomycetes</taxon>
        <taxon>Eurotiomycetidae</taxon>
        <taxon>Eurotiales</taxon>
        <taxon>Trichocomaceae</taxon>
        <taxon>Rasamsonia</taxon>
    </lineage>
</organism>
<dbReference type="CDD" id="cd05652">
    <property type="entry name" value="M20_ArgE_DapE-like_fungal"/>
    <property type="match status" value="1"/>
</dbReference>
<keyword evidence="9" id="KW-0121">Carboxypeptidase</keyword>
<evidence type="ECO:0000256" key="3">
    <source>
        <dbReference type="ARBA" id="ARBA00022723"/>
    </source>
</evidence>
<keyword evidence="7" id="KW-0732">Signal</keyword>
<comment type="caution">
    <text evidence="9">The sequence shown here is derived from an EMBL/GenBank/DDBJ whole genome shotgun (WGS) entry which is preliminary data.</text>
</comment>
<gene>
    <name evidence="9" type="ORF">T310_3153</name>
</gene>
<feature type="compositionally biased region" description="Low complexity" evidence="6">
    <location>
        <begin position="24"/>
        <end position="49"/>
    </location>
</feature>
<dbReference type="STRING" id="1408163.A0A0F4YX38"/>
<evidence type="ECO:0000313" key="10">
    <source>
        <dbReference type="Proteomes" id="UP000053958"/>
    </source>
</evidence>
<name>A0A0F4YX38_RASE3</name>
<dbReference type="Pfam" id="PF07687">
    <property type="entry name" value="M20_dimer"/>
    <property type="match status" value="1"/>
</dbReference>
<dbReference type="EMBL" id="LASV01000124">
    <property type="protein sequence ID" value="KKA22799.1"/>
    <property type="molecule type" value="Genomic_DNA"/>
</dbReference>
<keyword evidence="5" id="KW-0862">Zinc</keyword>
<evidence type="ECO:0000256" key="7">
    <source>
        <dbReference type="SAM" id="SignalP"/>
    </source>
</evidence>
<keyword evidence="4 9" id="KW-0378">Hydrolase</keyword>
<dbReference type="GeneID" id="25315503"/>
<sequence>MKVPSVVSSLLLLAGTTTVTAASVLGKSPHPASPHSQPQQLQQQQPLQATSEDAGSFADKHDLNRIIDQSPLLSFHRDIVKIESISENEADVGDFIIQFLQERDFKVEKQVIEETGSNNESKPRFNIYAYPASNGPPKILLTSHIDTVPPFIPYSLDLPTGSASAGKVRREDILISGRGSVDAKASVAAQVFAVLEYLEKDPDASLGLLFVVGEERSGTGMKYFSQSPLNTSPPTFHTVIFGEPTDLALVSGHKGALVFKVTAKGQAAHSGYPWLGRSAVSAILPALARLDQLEDIPVEDGGLPSSEKFGKTTLNIGHVVGGVAPNVVPASAYAEAIMRLAVGDVDLIKEIILKAVHDSTGGNEDVTVEFINNGTGYPPVDFDTDVDGFNVTTVNYATDAFHLHLHEGSGGSRHGRVRRYLYGPGNILSRTATTRGCLCGRLRRQFGGTRS</sequence>
<protein>
    <submittedName>
        <fullName evidence="9">Carboxypeptidase</fullName>
        <ecNumber evidence="9">3.4.17.-</ecNumber>
    </submittedName>
</protein>
<dbReference type="RefSeq" id="XP_013329411.1">
    <property type="nucleotide sequence ID" value="XM_013473957.1"/>
</dbReference>
<evidence type="ECO:0000256" key="1">
    <source>
        <dbReference type="ARBA" id="ARBA00001947"/>
    </source>
</evidence>
<reference evidence="9 10" key="1">
    <citation type="submission" date="2015-04" db="EMBL/GenBank/DDBJ databases">
        <authorList>
            <person name="Heijne W.H."/>
            <person name="Fedorova N.D."/>
            <person name="Nierman W.C."/>
            <person name="Vollebregt A.W."/>
            <person name="Zhao Z."/>
            <person name="Wu L."/>
            <person name="Kumar M."/>
            <person name="Stam H."/>
            <person name="van den Berg M.A."/>
            <person name="Pel H.J."/>
        </authorList>
    </citation>
    <scope>NUCLEOTIDE SEQUENCE [LARGE SCALE GENOMIC DNA]</scope>
    <source>
        <strain evidence="9 10">CBS 393.64</strain>
    </source>
</reference>
<dbReference type="EC" id="3.4.17.-" evidence="9"/>
<evidence type="ECO:0000259" key="8">
    <source>
        <dbReference type="Pfam" id="PF07687"/>
    </source>
</evidence>
<accession>A0A0F4YX38</accession>
<dbReference type="InterPro" id="IPR050072">
    <property type="entry name" value="Peptidase_M20A"/>
</dbReference>
<dbReference type="SUPFAM" id="SSF55031">
    <property type="entry name" value="Bacterial exopeptidase dimerisation domain"/>
    <property type="match status" value="1"/>
</dbReference>
<evidence type="ECO:0000256" key="6">
    <source>
        <dbReference type="SAM" id="MobiDB-lite"/>
    </source>
</evidence>
<dbReference type="PANTHER" id="PTHR43808">
    <property type="entry name" value="ACETYLORNITHINE DEACETYLASE"/>
    <property type="match status" value="1"/>
</dbReference>
<dbReference type="PANTHER" id="PTHR43808:SF8">
    <property type="entry name" value="PEPTIDASE M20 DIMERISATION DOMAIN-CONTAINING PROTEIN"/>
    <property type="match status" value="1"/>
</dbReference>
<dbReference type="SUPFAM" id="SSF53187">
    <property type="entry name" value="Zn-dependent exopeptidases"/>
    <property type="match status" value="1"/>
</dbReference>